<dbReference type="Pfam" id="PF00651">
    <property type="entry name" value="BTB"/>
    <property type="match status" value="1"/>
</dbReference>
<reference evidence="5" key="2">
    <citation type="submission" date="2025-08" db="UniProtKB">
        <authorList>
            <consortium name="Ensembl"/>
        </authorList>
    </citation>
    <scope>IDENTIFICATION</scope>
</reference>
<dbReference type="PANTHER" id="PTHR24412:SF162">
    <property type="entry name" value="KELCH-LIKE ECH-ASSOCIATED PROTEIN 1"/>
    <property type="match status" value="1"/>
</dbReference>
<dbReference type="PANTHER" id="PTHR24412">
    <property type="entry name" value="KELCH PROTEIN"/>
    <property type="match status" value="1"/>
</dbReference>
<organism evidence="5 6">
    <name type="scientific">Catharus ustulatus</name>
    <name type="common">Russet-backed thrush</name>
    <name type="synonym">Hylocichla ustulatus</name>
    <dbReference type="NCBI Taxonomy" id="91951"/>
    <lineage>
        <taxon>Eukaryota</taxon>
        <taxon>Metazoa</taxon>
        <taxon>Chordata</taxon>
        <taxon>Craniata</taxon>
        <taxon>Vertebrata</taxon>
        <taxon>Euteleostomi</taxon>
        <taxon>Archelosauria</taxon>
        <taxon>Archosauria</taxon>
        <taxon>Dinosauria</taxon>
        <taxon>Saurischia</taxon>
        <taxon>Theropoda</taxon>
        <taxon>Coelurosauria</taxon>
        <taxon>Aves</taxon>
        <taxon>Neognathae</taxon>
        <taxon>Neoaves</taxon>
        <taxon>Telluraves</taxon>
        <taxon>Australaves</taxon>
        <taxon>Passeriformes</taxon>
        <taxon>Turdidae</taxon>
        <taxon>Catharus</taxon>
    </lineage>
</organism>
<dbReference type="Proteomes" id="UP000694563">
    <property type="component" value="Chromosome 33"/>
</dbReference>
<evidence type="ECO:0000259" key="4">
    <source>
        <dbReference type="PROSITE" id="PS50097"/>
    </source>
</evidence>
<dbReference type="Ensembl" id="ENSCUST00005015121.1">
    <property type="protein sequence ID" value="ENSCUSP00005014551.1"/>
    <property type="gene ID" value="ENSCUSG00005009387.1"/>
</dbReference>
<feature type="domain" description="BTB" evidence="4">
    <location>
        <begin position="52"/>
        <end position="88"/>
    </location>
</feature>
<feature type="compositionally biased region" description="Basic and acidic residues" evidence="3">
    <location>
        <begin position="1"/>
        <end position="11"/>
    </location>
</feature>
<feature type="region of interest" description="Disordered" evidence="3">
    <location>
        <begin position="1"/>
        <end position="20"/>
    </location>
</feature>
<name>A0A8C3UMV8_CATUS</name>
<dbReference type="InterPro" id="IPR000210">
    <property type="entry name" value="BTB/POZ_dom"/>
</dbReference>
<keyword evidence="6" id="KW-1185">Reference proteome</keyword>
<sequence length="143" mass="15540">LQKSHCREIRPPEPPNPIPVPFPLTSRLFSLPDHPASALATMNDLRLRGELCDVTLRVRHGRDAAPTELRAHRLVLAAASPVFRAMFTAGLREKGLEEVPIEGVHPGPWRLGGVRLHGGGGRGRALRAVPAARGAHVPGVWYI</sequence>
<evidence type="ECO:0000256" key="2">
    <source>
        <dbReference type="ARBA" id="ARBA00022737"/>
    </source>
</evidence>
<reference evidence="5" key="1">
    <citation type="submission" date="2020-10" db="EMBL/GenBank/DDBJ databases">
        <title>Catharus ustulatus (Swainson's thrush) genome, bCatUst1, primary haplotype v2.</title>
        <authorList>
            <person name="Delmore K."/>
            <person name="Vafadar M."/>
            <person name="Formenti G."/>
            <person name="Chow W."/>
            <person name="Pelan S."/>
            <person name="Howe K."/>
            <person name="Rhie A."/>
            <person name="Mountcastle J."/>
            <person name="Haase B."/>
            <person name="Fedrigo O."/>
            <person name="Jarvis E.D."/>
        </authorList>
    </citation>
    <scope>NUCLEOTIDE SEQUENCE [LARGE SCALE GENOMIC DNA]</scope>
</reference>
<reference evidence="5" key="3">
    <citation type="submission" date="2025-09" db="UniProtKB">
        <authorList>
            <consortium name="Ensembl"/>
        </authorList>
    </citation>
    <scope>IDENTIFICATION</scope>
</reference>
<accession>A0A8C3UMV8</accession>
<protein>
    <recommendedName>
        <fullName evidence="4">BTB domain-containing protein</fullName>
    </recommendedName>
</protein>
<evidence type="ECO:0000256" key="1">
    <source>
        <dbReference type="ARBA" id="ARBA00022441"/>
    </source>
</evidence>
<evidence type="ECO:0000313" key="5">
    <source>
        <dbReference type="Ensembl" id="ENSCUSP00005014551.1"/>
    </source>
</evidence>
<dbReference type="InterPro" id="IPR011333">
    <property type="entry name" value="SKP1/BTB/POZ_sf"/>
</dbReference>
<dbReference type="Gene3D" id="3.30.710.10">
    <property type="entry name" value="Potassium Channel Kv1.1, Chain A"/>
    <property type="match status" value="1"/>
</dbReference>
<evidence type="ECO:0000313" key="6">
    <source>
        <dbReference type="Proteomes" id="UP000694563"/>
    </source>
</evidence>
<proteinExistence type="predicted"/>
<dbReference type="AlphaFoldDB" id="A0A8C3UMV8"/>
<keyword evidence="2" id="KW-0677">Repeat</keyword>
<dbReference type="PROSITE" id="PS50097">
    <property type="entry name" value="BTB"/>
    <property type="match status" value="1"/>
</dbReference>
<dbReference type="UniPathway" id="UPA00143"/>
<keyword evidence="1" id="KW-0880">Kelch repeat</keyword>
<dbReference type="GO" id="GO:0016567">
    <property type="term" value="P:protein ubiquitination"/>
    <property type="evidence" value="ECO:0007669"/>
    <property type="project" value="UniProtKB-UniPathway"/>
</dbReference>
<dbReference type="SUPFAM" id="SSF54695">
    <property type="entry name" value="POZ domain"/>
    <property type="match status" value="1"/>
</dbReference>
<evidence type="ECO:0000256" key="3">
    <source>
        <dbReference type="SAM" id="MobiDB-lite"/>
    </source>
</evidence>